<evidence type="ECO:0000256" key="10">
    <source>
        <dbReference type="SAM" id="MobiDB-lite"/>
    </source>
</evidence>
<keyword evidence="14" id="KW-0966">Cell projection</keyword>
<protein>
    <recommendedName>
        <fullName evidence="9">Flagellar M-ring protein</fullName>
    </recommendedName>
</protein>
<keyword evidence="8 9" id="KW-0975">Bacterial flagellum</keyword>
<dbReference type="Proteomes" id="UP000198647">
    <property type="component" value="Unassembled WGS sequence"/>
</dbReference>
<evidence type="ECO:0000256" key="2">
    <source>
        <dbReference type="ARBA" id="ARBA00004651"/>
    </source>
</evidence>
<feature type="domain" description="Flagellar M-ring C-terminal" evidence="13">
    <location>
        <begin position="257"/>
        <end position="395"/>
    </location>
</feature>
<keyword evidence="7 11" id="KW-0472">Membrane</keyword>
<feature type="transmembrane region" description="Helical" evidence="11">
    <location>
        <begin position="26"/>
        <end position="45"/>
    </location>
</feature>
<sequence>MNEKFDDFKNKATAYWRDRSKGQKRLMVGSVFALLFIIVVISIFASRTNMVPLYQELSQSEVGQVKGELEARGVEYEITDGGTTISVPAENAESLLVDLAAAGIPESGNIDYSFFSNNVSWGMTDNEFDMIRVDSMQTELAALMSSIEGINDAKVMINIPEEEVFVSDDQQQTSASIVVNTEPGHRLEAGQVEALYNLASKSVPNLTNENIAIMDQNFEYYDPESSDAVAGAADYTQQQETKKQIERDIQQRVQKMLGAMMGPGKAVTSVTADIDFTQEKRKEELVESVNPDEMEGLPVSIEKIEEAYTGGGAPGGVAGSGDEDVQNYPGEDGEGPGDYEMTKETVNNEFNRIYKDIEESPFKIRDLGIQVAVDTASGQNENGELEYLTEAEQEEVSGEIDTLLNSMINTSINTQYEENVNPEDSVSIVFQEFQGASFTEEESKKIPLWIYIVGGLLILGLIFLVFRIIRNRRTEEEYYEETAPATTVSEPLPDMEDRDDEAARRKKQLELIAKENPEDFAKLLRTWISED</sequence>
<evidence type="ECO:0000256" key="4">
    <source>
        <dbReference type="ARBA" id="ARBA00022475"/>
    </source>
</evidence>
<comment type="function">
    <text evidence="9">The M ring may be actively involved in energy transduction.</text>
</comment>
<evidence type="ECO:0000256" key="1">
    <source>
        <dbReference type="ARBA" id="ARBA00004117"/>
    </source>
</evidence>
<dbReference type="InterPro" id="IPR000067">
    <property type="entry name" value="FlgMring_FliF"/>
</dbReference>
<comment type="caution">
    <text evidence="14">The sequence shown here is derived from an EMBL/GenBank/DDBJ whole genome shotgun (WGS) entry which is preliminary data.</text>
</comment>
<dbReference type="PANTHER" id="PTHR30046:SF0">
    <property type="entry name" value="FLAGELLAR M-RING PROTEIN"/>
    <property type="match status" value="1"/>
</dbReference>
<dbReference type="EMBL" id="FNOS01000001">
    <property type="protein sequence ID" value="SDX31380.1"/>
    <property type="molecule type" value="Genomic_DNA"/>
</dbReference>
<proteinExistence type="inferred from homology"/>
<keyword evidence="6 11" id="KW-1133">Transmembrane helix</keyword>
<keyword evidence="5 11" id="KW-0812">Transmembrane</keyword>
<evidence type="ECO:0000256" key="8">
    <source>
        <dbReference type="ARBA" id="ARBA00023143"/>
    </source>
</evidence>
<evidence type="ECO:0000313" key="15">
    <source>
        <dbReference type="Proteomes" id="UP000198647"/>
    </source>
</evidence>
<dbReference type="PRINTS" id="PR01009">
    <property type="entry name" value="FLGMRINGFLIF"/>
</dbReference>
<evidence type="ECO:0000256" key="6">
    <source>
        <dbReference type="ARBA" id="ARBA00022989"/>
    </source>
</evidence>
<keyword evidence="14" id="KW-0969">Cilium</keyword>
<evidence type="ECO:0000256" key="3">
    <source>
        <dbReference type="ARBA" id="ARBA00007971"/>
    </source>
</evidence>
<evidence type="ECO:0000256" key="9">
    <source>
        <dbReference type="PIRNR" id="PIRNR004862"/>
    </source>
</evidence>
<name>A0A1H3ANQ8_9BACI</name>
<dbReference type="RefSeq" id="WP_093104880.1">
    <property type="nucleotide sequence ID" value="NZ_FNOS01000001.1"/>
</dbReference>
<evidence type="ECO:0000256" key="5">
    <source>
        <dbReference type="ARBA" id="ARBA00022692"/>
    </source>
</evidence>
<dbReference type="NCBIfam" id="TIGR00206">
    <property type="entry name" value="fliF"/>
    <property type="match status" value="1"/>
</dbReference>
<evidence type="ECO:0000259" key="12">
    <source>
        <dbReference type="Pfam" id="PF01514"/>
    </source>
</evidence>
<feature type="domain" description="Flagellar M-ring N-terminal" evidence="12">
    <location>
        <begin position="46"/>
        <end position="220"/>
    </location>
</feature>
<comment type="subcellular location">
    <subcellularLocation>
        <location evidence="1 9">Bacterial flagellum basal body</location>
    </subcellularLocation>
    <subcellularLocation>
        <location evidence="2">Cell membrane</location>
        <topology evidence="2">Multi-pass membrane protein</topology>
    </subcellularLocation>
</comment>
<dbReference type="InterPro" id="IPR045851">
    <property type="entry name" value="AMP-bd_C_sf"/>
</dbReference>
<evidence type="ECO:0000256" key="11">
    <source>
        <dbReference type="SAM" id="Phobius"/>
    </source>
</evidence>
<reference evidence="14 15" key="1">
    <citation type="submission" date="2016-10" db="EMBL/GenBank/DDBJ databases">
        <authorList>
            <person name="Varghese N."/>
            <person name="Submissions S."/>
        </authorList>
    </citation>
    <scope>NUCLEOTIDE SEQUENCE [LARGE SCALE GENOMIC DNA]</scope>
    <source>
        <strain evidence="14 15">DSM 20748</strain>
    </source>
</reference>
<keyword evidence="4" id="KW-1003">Cell membrane</keyword>
<comment type="similarity">
    <text evidence="3 9">Belongs to the FliF family.</text>
</comment>
<organism evidence="14 15">
    <name type="scientific">Salimicrobium album</name>
    <dbReference type="NCBI Taxonomy" id="50717"/>
    <lineage>
        <taxon>Bacteria</taxon>
        <taxon>Bacillati</taxon>
        <taxon>Bacillota</taxon>
        <taxon>Bacilli</taxon>
        <taxon>Bacillales</taxon>
        <taxon>Bacillaceae</taxon>
        <taxon>Salimicrobium</taxon>
    </lineage>
</organism>
<dbReference type="Pfam" id="PF01514">
    <property type="entry name" value="YscJ_FliF"/>
    <property type="match status" value="1"/>
</dbReference>
<feature type="region of interest" description="Disordered" evidence="10">
    <location>
        <begin position="480"/>
        <end position="504"/>
    </location>
</feature>
<gene>
    <name evidence="14" type="ORF">SAMN04488081_0135</name>
</gene>
<evidence type="ECO:0000259" key="13">
    <source>
        <dbReference type="Pfam" id="PF08345"/>
    </source>
</evidence>
<feature type="transmembrane region" description="Helical" evidence="11">
    <location>
        <begin position="448"/>
        <end position="469"/>
    </location>
</feature>
<dbReference type="Pfam" id="PF08345">
    <property type="entry name" value="YscJ_FliF_C"/>
    <property type="match status" value="1"/>
</dbReference>
<keyword evidence="14" id="KW-0282">Flagellum</keyword>
<evidence type="ECO:0000313" key="14">
    <source>
        <dbReference type="EMBL" id="SDX31380.1"/>
    </source>
</evidence>
<dbReference type="PIRSF" id="PIRSF004862">
    <property type="entry name" value="FliF"/>
    <property type="match status" value="1"/>
</dbReference>
<dbReference type="Gene3D" id="3.30.300.30">
    <property type="match status" value="1"/>
</dbReference>
<dbReference type="InterPro" id="IPR006182">
    <property type="entry name" value="FliF_N_dom"/>
</dbReference>
<dbReference type="PANTHER" id="PTHR30046">
    <property type="entry name" value="FLAGELLAR M-RING PROTEIN"/>
    <property type="match status" value="1"/>
</dbReference>
<evidence type="ECO:0000256" key="7">
    <source>
        <dbReference type="ARBA" id="ARBA00023136"/>
    </source>
</evidence>
<keyword evidence="15" id="KW-1185">Reference proteome</keyword>
<dbReference type="InterPro" id="IPR013556">
    <property type="entry name" value="Flag_M-ring_C"/>
</dbReference>
<accession>A0A1H3ANQ8</accession>
<dbReference type="InterPro" id="IPR043427">
    <property type="entry name" value="YscJ/FliF"/>
</dbReference>